<comment type="similarity">
    <text evidence="1 6">Belongs to the rubredoxin family.</text>
</comment>
<dbReference type="PANTHER" id="PTHR47627:SF1">
    <property type="entry name" value="RUBREDOXIN-1-RELATED"/>
    <property type="match status" value="1"/>
</dbReference>
<feature type="domain" description="Rubredoxin-like" evidence="8">
    <location>
        <begin position="8"/>
        <end position="59"/>
    </location>
</feature>
<dbReference type="RefSeq" id="WP_004836809.1">
    <property type="nucleotide sequence ID" value="NZ_GG666296.1"/>
</dbReference>
<dbReference type="Proteomes" id="UP000003744">
    <property type="component" value="Unassembled WGS sequence"/>
</dbReference>
<dbReference type="InterPro" id="IPR024922">
    <property type="entry name" value="Rubredoxin"/>
</dbReference>
<dbReference type="SUPFAM" id="SSF57802">
    <property type="entry name" value="Rubredoxin-like"/>
    <property type="match status" value="1"/>
</dbReference>
<dbReference type="PANTHER" id="PTHR47627">
    <property type="entry name" value="RUBREDOXIN"/>
    <property type="match status" value="1"/>
</dbReference>
<dbReference type="GO" id="GO:0043448">
    <property type="term" value="P:alkane catabolic process"/>
    <property type="evidence" value="ECO:0007669"/>
    <property type="project" value="TreeGrafter"/>
</dbReference>
<dbReference type="PROSITE" id="PS00202">
    <property type="entry name" value="RUBREDOXIN"/>
    <property type="match status" value="1"/>
</dbReference>
<feature type="binding site" evidence="7">
    <location>
        <position position="46"/>
    </location>
    <ligand>
        <name>Fe cation</name>
        <dbReference type="ChEBI" id="CHEBI:24875"/>
    </ligand>
</feature>
<evidence type="ECO:0000313" key="9">
    <source>
        <dbReference type="EMBL" id="EEI82039.1"/>
    </source>
</evidence>
<dbReference type="EMBL" id="ACGC01000118">
    <property type="protein sequence ID" value="EEI82039.1"/>
    <property type="molecule type" value="Genomic_DNA"/>
</dbReference>
<name>C2CKA8_9FIRM</name>
<dbReference type="eggNOG" id="COG1773">
    <property type="taxonomic scope" value="Bacteria"/>
</dbReference>
<proteinExistence type="inferred from homology"/>
<dbReference type="InterPro" id="IPR024935">
    <property type="entry name" value="Rubredoxin_dom"/>
</dbReference>
<evidence type="ECO:0000313" key="10">
    <source>
        <dbReference type="Proteomes" id="UP000003744"/>
    </source>
</evidence>
<evidence type="ECO:0000256" key="5">
    <source>
        <dbReference type="ARBA" id="ARBA00023004"/>
    </source>
</evidence>
<accession>C2CKA8</accession>
<dbReference type="HOGENOM" id="CLU_128747_3_3_9"/>
<dbReference type="GO" id="GO:0009055">
    <property type="term" value="F:electron transfer activity"/>
    <property type="evidence" value="ECO:0007669"/>
    <property type="project" value="InterPro"/>
</dbReference>
<gene>
    <name evidence="9" type="ORF">HMPREF0077_1918</name>
</gene>
<evidence type="ECO:0000256" key="1">
    <source>
        <dbReference type="ARBA" id="ARBA00005337"/>
    </source>
</evidence>
<feature type="binding site" evidence="7">
    <location>
        <position position="13"/>
    </location>
    <ligand>
        <name>Fe cation</name>
        <dbReference type="ChEBI" id="CHEBI:24875"/>
    </ligand>
</feature>
<evidence type="ECO:0000256" key="2">
    <source>
        <dbReference type="ARBA" id="ARBA00022448"/>
    </source>
</evidence>
<dbReference type="InterPro" id="IPR050526">
    <property type="entry name" value="Rubredoxin_ET"/>
</dbReference>
<dbReference type="Pfam" id="PF00301">
    <property type="entry name" value="Rubredoxin"/>
    <property type="match status" value="1"/>
</dbReference>
<evidence type="ECO:0000256" key="6">
    <source>
        <dbReference type="PIRNR" id="PIRNR000071"/>
    </source>
</evidence>
<dbReference type="NCBIfam" id="NF045768">
    <property type="entry name" value="RubredRD"/>
    <property type="match status" value="1"/>
</dbReference>
<comment type="cofactor">
    <cofactor evidence="6 7">
        <name>Fe(3+)</name>
        <dbReference type="ChEBI" id="CHEBI:29034"/>
    </cofactor>
    <text evidence="6 7">Binds 1 Fe(3+) ion per subunit.</text>
</comment>
<keyword evidence="4 6" id="KW-0249">Electron transport</keyword>
<dbReference type="CDD" id="cd00730">
    <property type="entry name" value="rubredoxin"/>
    <property type="match status" value="1"/>
</dbReference>
<feature type="binding site" evidence="7">
    <location>
        <position position="16"/>
    </location>
    <ligand>
        <name>Fe cation</name>
        <dbReference type="ChEBI" id="CHEBI:24875"/>
    </ligand>
</feature>
<keyword evidence="3 6" id="KW-0479">Metal-binding</keyword>
<comment type="caution">
    <text evidence="9">The sequence shown here is derived from an EMBL/GenBank/DDBJ whole genome shotgun (WGS) entry which is preliminary data.</text>
</comment>
<dbReference type="PRINTS" id="PR00163">
    <property type="entry name" value="RUBREDOXIN"/>
</dbReference>
<dbReference type="PROSITE" id="PS50903">
    <property type="entry name" value="RUBREDOXIN_LIKE"/>
    <property type="match status" value="1"/>
</dbReference>
<dbReference type="PIRSF" id="PIRSF000071">
    <property type="entry name" value="Rubredoxin"/>
    <property type="match status" value="1"/>
</dbReference>
<dbReference type="InterPro" id="IPR024934">
    <property type="entry name" value="Rubredoxin-like_dom"/>
</dbReference>
<evidence type="ECO:0000256" key="7">
    <source>
        <dbReference type="PIRSR" id="PIRSR000071-1"/>
    </source>
</evidence>
<evidence type="ECO:0000256" key="3">
    <source>
        <dbReference type="ARBA" id="ARBA00022723"/>
    </source>
</evidence>
<evidence type="ECO:0000256" key="4">
    <source>
        <dbReference type="ARBA" id="ARBA00022982"/>
    </source>
</evidence>
<dbReference type="AlphaFoldDB" id="C2CKA8"/>
<feature type="binding site" evidence="7">
    <location>
        <position position="49"/>
    </location>
    <ligand>
        <name>Fe cation</name>
        <dbReference type="ChEBI" id="CHEBI:24875"/>
    </ligand>
</feature>
<sequence>MNERRHSNMKYVCTACGYIYDPAEGDVDNGIAAGTEFDQLPDDWMCPLCGATKDMFEAE</sequence>
<protein>
    <recommendedName>
        <fullName evidence="6">Rubredoxin</fullName>
    </recommendedName>
</protein>
<dbReference type="Gene3D" id="2.20.28.10">
    <property type="match status" value="1"/>
</dbReference>
<dbReference type="InterPro" id="IPR018527">
    <property type="entry name" value="Rubredoxin_Fe_BS"/>
</dbReference>
<evidence type="ECO:0000259" key="8">
    <source>
        <dbReference type="PROSITE" id="PS50903"/>
    </source>
</evidence>
<keyword evidence="2 6" id="KW-0813">Transport</keyword>
<dbReference type="GO" id="GO:0005506">
    <property type="term" value="F:iron ion binding"/>
    <property type="evidence" value="ECO:0007669"/>
    <property type="project" value="InterPro"/>
</dbReference>
<reference evidence="9 10" key="1">
    <citation type="submission" date="2009-01" db="EMBL/GenBank/DDBJ databases">
        <authorList>
            <person name="Qin X."/>
            <person name="Bachman B."/>
            <person name="Battles P."/>
            <person name="Bell A."/>
            <person name="Bess C."/>
            <person name="Bickham C."/>
            <person name="Chaboub L."/>
            <person name="Chen D."/>
            <person name="Coyle M."/>
            <person name="Deiros D.R."/>
            <person name="Dinh H."/>
            <person name="Forbes L."/>
            <person name="Fowler G."/>
            <person name="Francisco L."/>
            <person name="Fu Q."/>
            <person name="Gubbala S."/>
            <person name="Hale W."/>
            <person name="Han Y."/>
            <person name="Hemphill L."/>
            <person name="Highlander S.K."/>
            <person name="Hirani K."/>
            <person name="Hogues M."/>
            <person name="Jackson L."/>
            <person name="Jakkamsetti A."/>
            <person name="Javaid M."/>
            <person name="Jiang H."/>
            <person name="Korchina V."/>
            <person name="Kovar C."/>
            <person name="Lara F."/>
            <person name="Lee S."/>
            <person name="Mata R."/>
            <person name="Mathew T."/>
            <person name="Moen C."/>
            <person name="Morales K."/>
            <person name="Munidasa M."/>
            <person name="Nazareth L."/>
            <person name="Ngo R."/>
            <person name="Nguyen L."/>
            <person name="Okwuonu G."/>
            <person name="Ongeri F."/>
            <person name="Patil S."/>
            <person name="Petrosino J."/>
            <person name="Pham C."/>
            <person name="Pham P."/>
            <person name="Pu L.-L."/>
            <person name="Puazo M."/>
            <person name="Raj R."/>
            <person name="Reid J."/>
            <person name="Rouhana J."/>
            <person name="Saada N."/>
            <person name="Shang Y."/>
            <person name="Simmons D."/>
            <person name="Thornton R."/>
            <person name="Warren J."/>
            <person name="Weissenberger G."/>
            <person name="Zhang J."/>
            <person name="Zhang L."/>
            <person name="Zhou C."/>
            <person name="Zhu D."/>
            <person name="Muzny D."/>
            <person name="Worley K."/>
            <person name="Gibbs R."/>
        </authorList>
    </citation>
    <scope>NUCLEOTIDE SEQUENCE [LARGE SCALE GENOMIC DNA]</scope>
    <source>
        <strain evidence="9 10">ATCC 35098</strain>
    </source>
</reference>
<keyword evidence="5 6" id="KW-0408">Iron</keyword>
<dbReference type="FunFam" id="2.20.28.10:FF:000001">
    <property type="entry name" value="Rubredoxin"/>
    <property type="match status" value="1"/>
</dbReference>
<organism evidence="9 10">
    <name type="scientific">Anaerococcus tetradius ATCC 35098</name>
    <dbReference type="NCBI Taxonomy" id="525255"/>
    <lineage>
        <taxon>Bacteria</taxon>
        <taxon>Bacillati</taxon>
        <taxon>Bacillota</taxon>
        <taxon>Tissierellia</taxon>
        <taxon>Tissierellales</taxon>
        <taxon>Peptoniphilaceae</taxon>
        <taxon>Anaerococcus</taxon>
    </lineage>
</organism>